<proteinExistence type="predicted"/>
<dbReference type="GeneID" id="4592717"/>
<dbReference type="VEuPathDB" id="FungiDB:NFIA_041500"/>
<name>A1D0Q2_NEOFI</name>
<gene>
    <name evidence="1" type="ORF">NFIA_041500</name>
</gene>
<keyword evidence="2" id="KW-1185">Reference proteome</keyword>
<evidence type="ECO:0000313" key="2">
    <source>
        <dbReference type="Proteomes" id="UP000006702"/>
    </source>
</evidence>
<organism evidence="1 2">
    <name type="scientific">Neosartorya fischeri (strain ATCC 1020 / DSM 3700 / CBS 544.65 / FGSC A1164 / JCM 1740 / NRRL 181 / WB 181)</name>
    <name type="common">Aspergillus fischerianus</name>
    <dbReference type="NCBI Taxonomy" id="331117"/>
    <lineage>
        <taxon>Eukaryota</taxon>
        <taxon>Fungi</taxon>
        <taxon>Dikarya</taxon>
        <taxon>Ascomycota</taxon>
        <taxon>Pezizomycotina</taxon>
        <taxon>Eurotiomycetes</taxon>
        <taxon>Eurotiomycetidae</taxon>
        <taxon>Eurotiales</taxon>
        <taxon>Aspergillaceae</taxon>
        <taxon>Aspergillus</taxon>
        <taxon>Aspergillus subgen. Fumigati</taxon>
    </lineage>
</organism>
<dbReference type="HOGENOM" id="CLU_1635849_0_0_1"/>
<sequence>MVLMKAGASFSSLPEHLKAGLPATADEDSTYTAKNNLTLPNSDEARHHLVQIYEDTTFNFAKPLHLGLFFDVAMKLQKDKIPSLKLLSNSVWGKLDKDAKKRIHDDIDKEDGPDKLAIAKEIFPAVKSRFSDNLAPSTVNIIAAVKVPEIVDYIIANKDSFK</sequence>
<dbReference type="Proteomes" id="UP000006702">
    <property type="component" value="Unassembled WGS sequence"/>
</dbReference>
<dbReference type="AlphaFoldDB" id="A1D0Q2"/>
<accession>A1D0Q2</accession>
<dbReference type="EMBL" id="DS027686">
    <property type="protein sequence ID" value="EAW24572.1"/>
    <property type="molecule type" value="Genomic_DNA"/>
</dbReference>
<dbReference type="KEGG" id="nfi:NFIA_041500"/>
<dbReference type="RefSeq" id="XP_001266469.1">
    <property type="nucleotide sequence ID" value="XM_001266468.1"/>
</dbReference>
<evidence type="ECO:0000313" key="1">
    <source>
        <dbReference type="EMBL" id="EAW24572.1"/>
    </source>
</evidence>
<protein>
    <submittedName>
        <fullName evidence="1">Uncharacterized protein</fullName>
    </submittedName>
</protein>
<reference evidence="2" key="1">
    <citation type="journal article" date="2008" name="PLoS Genet.">
        <title>Genomic islands in the pathogenic filamentous fungus Aspergillus fumigatus.</title>
        <authorList>
            <person name="Fedorova N.D."/>
            <person name="Khaldi N."/>
            <person name="Joardar V.S."/>
            <person name="Maiti R."/>
            <person name="Amedeo P."/>
            <person name="Anderson M.J."/>
            <person name="Crabtree J."/>
            <person name="Silva J.C."/>
            <person name="Badger J.H."/>
            <person name="Albarraq A."/>
            <person name="Angiuoli S."/>
            <person name="Bussey H."/>
            <person name="Bowyer P."/>
            <person name="Cotty P.J."/>
            <person name="Dyer P.S."/>
            <person name="Egan A."/>
            <person name="Galens K."/>
            <person name="Fraser-Liggett C.M."/>
            <person name="Haas B.J."/>
            <person name="Inman J.M."/>
            <person name="Kent R."/>
            <person name="Lemieux S."/>
            <person name="Malavazi I."/>
            <person name="Orvis J."/>
            <person name="Roemer T."/>
            <person name="Ronning C.M."/>
            <person name="Sundaram J.P."/>
            <person name="Sutton G."/>
            <person name="Turner G."/>
            <person name="Venter J.C."/>
            <person name="White O.R."/>
            <person name="Whitty B.R."/>
            <person name="Youngman P."/>
            <person name="Wolfe K.H."/>
            <person name="Goldman G.H."/>
            <person name="Wortman J.R."/>
            <person name="Jiang B."/>
            <person name="Denning D.W."/>
            <person name="Nierman W.C."/>
        </authorList>
    </citation>
    <scope>NUCLEOTIDE SEQUENCE [LARGE SCALE GENOMIC DNA]</scope>
    <source>
        <strain evidence="2">ATCC 1020 / DSM 3700 / CBS 544.65 / FGSC A1164 / JCM 1740 / NRRL 181 / WB 181</strain>
    </source>
</reference>
<dbReference type="OrthoDB" id="10314259at2759"/>